<accession>A0A0X3P082</accession>
<reference evidence="2" key="1">
    <citation type="submission" date="2016-01" db="EMBL/GenBank/DDBJ databases">
        <title>Reference transcriptome for the parasite Schistocephalus solidus: insights into the molecular evolution of parasitism.</title>
        <authorList>
            <person name="Hebert F.O."/>
            <person name="Grambauer S."/>
            <person name="Barber I."/>
            <person name="Landry C.R."/>
            <person name="Aubin-Horth N."/>
        </authorList>
    </citation>
    <scope>NUCLEOTIDE SEQUENCE</scope>
</reference>
<name>A0A0X3P082_SCHSO</name>
<evidence type="ECO:0000256" key="1">
    <source>
        <dbReference type="SAM" id="MobiDB-lite"/>
    </source>
</evidence>
<sequence length="263" mass="29511">HAPTGLHAMCQPTITTTTTTAATLKIPPVHVHRKVVVGNFKRQEGGRRVKRKSFFQKLLCMELSDDEQSTVSRSDVQVQADQVPANLLKAVGDIRNPQIKLDVVDENLPSSTSDQCPSPLGSLQPVVTRQVENSYVDGQLVCSSPATITSGETSTTTGTKGLHRKSRKDRLLTDELSSQITRTKRRLASPTPREHLRRRSRKDICKLKSKKLLRERRTLKPRLEIDPGFPEEKVSYSVGMVEGWMHTDRRSPVVSPRTRFVRS</sequence>
<feature type="non-terminal residue" evidence="2">
    <location>
        <position position="1"/>
    </location>
</feature>
<evidence type="ECO:0000313" key="2">
    <source>
        <dbReference type="EMBL" id="JAP45421.1"/>
    </source>
</evidence>
<gene>
    <name evidence="2" type="ORF">TR151306</name>
</gene>
<dbReference type="AlphaFoldDB" id="A0A0X3P082"/>
<proteinExistence type="predicted"/>
<protein>
    <submittedName>
        <fullName evidence="2">Uncharacterized protein</fullName>
    </submittedName>
</protein>
<organism evidence="2">
    <name type="scientific">Schistocephalus solidus</name>
    <name type="common">Tapeworm</name>
    <dbReference type="NCBI Taxonomy" id="70667"/>
    <lineage>
        <taxon>Eukaryota</taxon>
        <taxon>Metazoa</taxon>
        <taxon>Spiralia</taxon>
        <taxon>Lophotrochozoa</taxon>
        <taxon>Platyhelminthes</taxon>
        <taxon>Cestoda</taxon>
        <taxon>Eucestoda</taxon>
        <taxon>Diphyllobothriidea</taxon>
        <taxon>Diphyllobothriidae</taxon>
        <taxon>Schistocephalus</taxon>
    </lineage>
</organism>
<feature type="compositionally biased region" description="Low complexity" evidence="1">
    <location>
        <begin position="147"/>
        <end position="159"/>
    </location>
</feature>
<feature type="region of interest" description="Disordered" evidence="1">
    <location>
        <begin position="147"/>
        <end position="169"/>
    </location>
</feature>
<dbReference type="EMBL" id="GEEE01017804">
    <property type="protein sequence ID" value="JAP45421.1"/>
    <property type="molecule type" value="Transcribed_RNA"/>
</dbReference>